<dbReference type="InterPro" id="IPR050466">
    <property type="entry name" value="Carboxylest/Gibb_receptor"/>
</dbReference>
<dbReference type="PROSITE" id="PS01173">
    <property type="entry name" value="LIPASE_GDXG_HIS"/>
    <property type="match status" value="1"/>
</dbReference>
<proteinExistence type="inferred from homology"/>
<dbReference type="PANTHER" id="PTHR23024">
    <property type="entry name" value="ARYLACETAMIDE DEACETYLASE"/>
    <property type="match status" value="1"/>
</dbReference>
<name>A0A9D4ZAX3_ADICA</name>
<evidence type="ECO:0000256" key="2">
    <source>
        <dbReference type="ARBA" id="ARBA00022801"/>
    </source>
</evidence>
<accession>A0A9D4ZAX3</accession>
<organism evidence="4 5">
    <name type="scientific">Adiantum capillus-veneris</name>
    <name type="common">Maidenhair fern</name>
    <dbReference type="NCBI Taxonomy" id="13818"/>
    <lineage>
        <taxon>Eukaryota</taxon>
        <taxon>Viridiplantae</taxon>
        <taxon>Streptophyta</taxon>
        <taxon>Embryophyta</taxon>
        <taxon>Tracheophyta</taxon>
        <taxon>Polypodiopsida</taxon>
        <taxon>Polypodiidae</taxon>
        <taxon>Polypodiales</taxon>
        <taxon>Pteridineae</taxon>
        <taxon>Pteridaceae</taxon>
        <taxon>Vittarioideae</taxon>
        <taxon>Adiantum</taxon>
    </lineage>
</organism>
<evidence type="ECO:0000313" key="5">
    <source>
        <dbReference type="Proteomes" id="UP000886520"/>
    </source>
</evidence>
<sequence>STIEEAMEAEAKKKVSSPGFGIVAHPDGSITRLPVPKIPASPDSFAKGAASKDVTIQPSTGLWARIFLPAPSSTPHSKLPLLLYFHGGGFIMMSVAFKFYHNLLLKLCKAAQIIIVAVEYRLAPEHRLPAAHEDALVSLQWLQSQALMQQQASFNEHSKGSSLEPWLSDFADFSRCYLMGDSSGGAMVHHLSMKIAELDMTPLRIRGQIIVQPFFGGQERTATELRLADDEHVPLSGTDWLWRTALPLGANRDDPLANPLGPSSPDYKLFAHKLPLTIFMIATGDPMQERQVQLFHALKEAGVKAQLLSYKGPHGFQLQNGPSTEAFINDVLDYFSGHHANRFGLDVA</sequence>
<gene>
    <name evidence="4" type="ORF">GOP47_0017083</name>
</gene>
<keyword evidence="2" id="KW-0378">Hydrolase</keyword>
<dbReference type="OrthoDB" id="408631at2759"/>
<evidence type="ECO:0000256" key="1">
    <source>
        <dbReference type="ARBA" id="ARBA00010515"/>
    </source>
</evidence>
<evidence type="ECO:0000259" key="3">
    <source>
        <dbReference type="Pfam" id="PF07859"/>
    </source>
</evidence>
<dbReference type="Gene3D" id="3.40.50.1820">
    <property type="entry name" value="alpha/beta hydrolase"/>
    <property type="match status" value="1"/>
</dbReference>
<comment type="caution">
    <text evidence="4">The sequence shown here is derived from an EMBL/GenBank/DDBJ whole genome shotgun (WGS) entry which is preliminary data.</text>
</comment>
<evidence type="ECO:0000313" key="4">
    <source>
        <dbReference type="EMBL" id="KAI5068738.1"/>
    </source>
</evidence>
<dbReference type="GO" id="GO:0016787">
    <property type="term" value="F:hydrolase activity"/>
    <property type="evidence" value="ECO:0007669"/>
    <property type="project" value="UniProtKB-KW"/>
</dbReference>
<dbReference type="PANTHER" id="PTHR23024:SF635">
    <property type="entry name" value="OS07G0162700 PROTEIN"/>
    <property type="match status" value="1"/>
</dbReference>
<dbReference type="SUPFAM" id="SSF53474">
    <property type="entry name" value="alpha/beta-Hydrolases"/>
    <property type="match status" value="1"/>
</dbReference>
<dbReference type="Pfam" id="PF07859">
    <property type="entry name" value="Abhydrolase_3"/>
    <property type="match status" value="1"/>
</dbReference>
<dbReference type="InterPro" id="IPR029058">
    <property type="entry name" value="AB_hydrolase_fold"/>
</dbReference>
<dbReference type="AlphaFoldDB" id="A0A9D4ZAX3"/>
<comment type="similarity">
    <text evidence="1">Belongs to the 'GDXG' lipolytic enzyme family.</text>
</comment>
<feature type="non-terminal residue" evidence="4">
    <location>
        <position position="1"/>
    </location>
</feature>
<dbReference type="InterPro" id="IPR002168">
    <property type="entry name" value="Lipase_GDXG_HIS_AS"/>
</dbReference>
<keyword evidence="5" id="KW-1185">Reference proteome</keyword>
<dbReference type="EMBL" id="JABFUD020000016">
    <property type="protein sequence ID" value="KAI5068738.1"/>
    <property type="molecule type" value="Genomic_DNA"/>
</dbReference>
<protein>
    <recommendedName>
        <fullName evidence="3">Alpha/beta hydrolase fold-3 domain-containing protein</fullName>
    </recommendedName>
</protein>
<dbReference type="Proteomes" id="UP000886520">
    <property type="component" value="Chromosome 16"/>
</dbReference>
<feature type="domain" description="Alpha/beta hydrolase fold-3" evidence="3">
    <location>
        <begin position="82"/>
        <end position="317"/>
    </location>
</feature>
<reference evidence="4" key="1">
    <citation type="submission" date="2021-01" db="EMBL/GenBank/DDBJ databases">
        <title>Adiantum capillus-veneris genome.</title>
        <authorList>
            <person name="Fang Y."/>
            <person name="Liao Q."/>
        </authorList>
    </citation>
    <scope>NUCLEOTIDE SEQUENCE</scope>
    <source>
        <strain evidence="4">H3</strain>
        <tissue evidence="4">Leaf</tissue>
    </source>
</reference>
<dbReference type="InterPro" id="IPR013094">
    <property type="entry name" value="AB_hydrolase_3"/>
</dbReference>